<feature type="region of interest" description="Disordered" evidence="1">
    <location>
        <begin position="17"/>
        <end position="53"/>
    </location>
</feature>
<evidence type="ECO:0008006" key="5">
    <source>
        <dbReference type="Google" id="ProtNLM"/>
    </source>
</evidence>
<keyword evidence="2" id="KW-0732">Signal</keyword>
<keyword evidence="4" id="KW-1185">Reference proteome</keyword>
<dbReference type="AlphaFoldDB" id="A0A5B7X7E5"/>
<dbReference type="PROSITE" id="PS51257">
    <property type="entry name" value="PROKAR_LIPOPROTEIN"/>
    <property type="match status" value="1"/>
</dbReference>
<reference evidence="3 4" key="1">
    <citation type="submission" date="2019-06" db="EMBL/GenBank/DDBJ databases">
        <title>Complete genome sequence of Antarcticibacterium flavum KCTC 52984T from an Antarctic marine sediment.</title>
        <authorList>
            <person name="Lee Y.M."/>
            <person name="Shin S.C."/>
        </authorList>
    </citation>
    <scope>NUCLEOTIDE SEQUENCE [LARGE SCALE GENOMIC DNA]</scope>
    <source>
        <strain evidence="3 4">KCTC 52984</strain>
    </source>
</reference>
<dbReference type="EMBL" id="CP040812">
    <property type="protein sequence ID" value="QCY71329.1"/>
    <property type="molecule type" value="Genomic_DNA"/>
</dbReference>
<dbReference type="Proteomes" id="UP000309016">
    <property type="component" value="Chromosome"/>
</dbReference>
<gene>
    <name evidence="3" type="ORF">FHG64_01530</name>
</gene>
<evidence type="ECO:0000313" key="3">
    <source>
        <dbReference type="EMBL" id="QCY71329.1"/>
    </source>
</evidence>
<feature type="compositionally biased region" description="Acidic residues" evidence="1">
    <location>
        <begin position="36"/>
        <end position="50"/>
    </location>
</feature>
<dbReference type="KEGG" id="afla:FHG64_01530"/>
<name>A0A5B7X7E5_9FLAO</name>
<evidence type="ECO:0000313" key="4">
    <source>
        <dbReference type="Proteomes" id="UP000309016"/>
    </source>
</evidence>
<protein>
    <recommendedName>
        <fullName evidence="5">Peptidylprolyl isomerase</fullName>
    </recommendedName>
</protein>
<proteinExistence type="predicted"/>
<feature type="region of interest" description="Disordered" evidence="1">
    <location>
        <begin position="245"/>
        <end position="264"/>
    </location>
</feature>
<sequence length="272" mass="28852">MRSIIMVLLLTLVMTGCSGTDNDDLPDPAEGIENPGENEPDPDPDPDPDTGEGAVFILIDEESIDNGNEPNNFSETDVNDQLAEVGLRQPLDYFENNIGEEIELYTGQVGDEGWFAFTAISSSWVSAGPTQLGARNFIEAGPGLGQDGSEDLLDEVPDVIPLRATGLAMLTGQTVLAVVYDSDISINYDPIEANLQGDNLGIVAFEILEVNARTGGSDSDLPVVRVLIKDAGEIAAGDLLLFSNPPIPESSSEPEDITPPSNVPDIVVIEAN</sequence>
<evidence type="ECO:0000256" key="1">
    <source>
        <dbReference type="SAM" id="MobiDB-lite"/>
    </source>
</evidence>
<organism evidence="3 4">
    <name type="scientific">Antarcticibacterium flavum</name>
    <dbReference type="NCBI Taxonomy" id="2058175"/>
    <lineage>
        <taxon>Bacteria</taxon>
        <taxon>Pseudomonadati</taxon>
        <taxon>Bacteroidota</taxon>
        <taxon>Flavobacteriia</taxon>
        <taxon>Flavobacteriales</taxon>
        <taxon>Flavobacteriaceae</taxon>
        <taxon>Antarcticibacterium</taxon>
    </lineage>
</organism>
<feature type="signal peptide" evidence="2">
    <location>
        <begin position="1"/>
        <end position="19"/>
    </location>
</feature>
<evidence type="ECO:0000256" key="2">
    <source>
        <dbReference type="SAM" id="SignalP"/>
    </source>
</evidence>
<accession>A0A5B7X7E5</accession>
<dbReference type="OrthoDB" id="1442058at2"/>
<feature type="chain" id="PRO_5022767235" description="Peptidylprolyl isomerase" evidence="2">
    <location>
        <begin position="20"/>
        <end position="272"/>
    </location>
</feature>